<name>A0A1V9EVT7_9BACT</name>
<feature type="domain" description="HipA-like C-terminal" evidence="4">
    <location>
        <begin position="57"/>
        <end position="279"/>
    </location>
</feature>
<evidence type="ECO:0000256" key="1">
    <source>
        <dbReference type="ARBA" id="ARBA00010164"/>
    </source>
</evidence>
<dbReference type="GO" id="GO:0005829">
    <property type="term" value="C:cytosol"/>
    <property type="evidence" value="ECO:0007669"/>
    <property type="project" value="TreeGrafter"/>
</dbReference>
<evidence type="ECO:0000313" key="6">
    <source>
        <dbReference type="Proteomes" id="UP000192610"/>
    </source>
</evidence>
<protein>
    <submittedName>
        <fullName evidence="5">Phosphatidylinositol kinase</fullName>
    </submittedName>
</protein>
<comment type="similarity">
    <text evidence="1">Belongs to the HipA Ser/Thr kinase family.</text>
</comment>
<dbReference type="Proteomes" id="UP000192610">
    <property type="component" value="Unassembled WGS sequence"/>
</dbReference>
<gene>
    <name evidence="5" type="ORF">A4H97_00035</name>
</gene>
<keyword evidence="3 5" id="KW-0418">Kinase</keyword>
<organism evidence="5 6">
    <name type="scientific">Niastella yeongjuensis</name>
    <dbReference type="NCBI Taxonomy" id="354355"/>
    <lineage>
        <taxon>Bacteria</taxon>
        <taxon>Pseudomonadati</taxon>
        <taxon>Bacteroidota</taxon>
        <taxon>Chitinophagia</taxon>
        <taxon>Chitinophagales</taxon>
        <taxon>Chitinophagaceae</taxon>
        <taxon>Niastella</taxon>
    </lineage>
</organism>
<dbReference type="EMBL" id="LVXG01000012">
    <property type="protein sequence ID" value="OQP50273.1"/>
    <property type="molecule type" value="Genomic_DNA"/>
</dbReference>
<evidence type="ECO:0000313" key="5">
    <source>
        <dbReference type="EMBL" id="OQP50273.1"/>
    </source>
</evidence>
<dbReference type="RefSeq" id="WP_081198604.1">
    <property type="nucleotide sequence ID" value="NZ_FOCZ01000001.1"/>
</dbReference>
<comment type="caution">
    <text evidence="5">The sequence shown here is derived from an EMBL/GenBank/DDBJ whole genome shotgun (WGS) entry which is preliminary data.</text>
</comment>
<keyword evidence="2" id="KW-0808">Transferase</keyword>
<sequence>MSKHCLYCCKQLDSRLNDFHPHCSREFFGTDEPPELGYNLAQMAELAAAVVQRHVTVPGVQPKLSLTLVKDALADGSNGRLTIVGTLGGNYILKPPHEDYPEMPQNEHLTMRMAESFGLPVVQSSLIRLSSGELAYITKRIDRTAEGEKIHMLDMFQVLEAFDKYKGSMEKVGKAISMYAENTMLDLLNFYELSIFCFLTGNNDMHLKNFSMITRNGTWNLAPAYDLLNVAIVNPGDKEELALTLNARKSKFNRARFIEFGQVLGLAARQIDGVFKRLERNKDKVVGLIGNSFLSEKYKKKYIMVLNERYGRISD</sequence>
<reference evidence="6" key="1">
    <citation type="submission" date="2016-04" db="EMBL/GenBank/DDBJ databases">
        <authorList>
            <person name="Chen L."/>
            <person name="Zhuang W."/>
            <person name="Wang G."/>
        </authorList>
    </citation>
    <scope>NUCLEOTIDE SEQUENCE [LARGE SCALE GENOMIC DNA]</scope>
    <source>
        <strain evidence="6">17621</strain>
    </source>
</reference>
<evidence type="ECO:0000259" key="4">
    <source>
        <dbReference type="Pfam" id="PF07804"/>
    </source>
</evidence>
<dbReference type="AlphaFoldDB" id="A0A1V9EVT7"/>
<dbReference type="STRING" id="354355.SAMN05660816_00944"/>
<evidence type="ECO:0000256" key="3">
    <source>
        <dbReference type="ARBA" id="ARBA00022777"/>
    </source>
</evidence>
<accession>A0A1V9EVT7</accession>
<dbReference type="PANTHER" id="PTHR37419:SF1">
    <property type="entry name" value="SERINE_THREONINE-PROTEIN KINASE TOXIN HIPA"/>
    <property type="match status" value="1"/>
</dbReference>
<dbReference type="Pfam" id="PF07804">
    <property type="entry name" value="HipA_C"/>
    <property type="match status" value="1"/>
</dbReference>
<keyword evidence="6" id="KW-1185">Reference proteome</keyword>
<dbReference type="GO" id="GO:0004674">
    <property type="term" value="F:protein serine/threonine kinase activity"/>
    <property type="evidence" value="ECO:0007669"/>
    <property type="project" value="TreeGrafter"/>
</dbReference>
<proteinExistence type="inferred from homology"/>
<evidence type="ECO:0000256" key="2">
    <source>
        <dbReference type="ARBA" id="ARBA00022679"/>
    </source>
</evidence>
<dbReference type="PANTHER" id="PTHR37419">
    <property type="entry name" value="SERINE/THREONINE-PROTEIN KINASE TOXIN HIPA"/>
    <property type="match status" value="1"/>
</dbReference>
<dbReference type="Gene3D" id="1.10.1070.20">
    <property type="match status" value="1"/>
</dbReference>
<dbReference type="InterPro" id="IPR012893">
    <property type="entry name" value="HipA-like_C"/>
</dbReference>
<dbReference type="InterPro" id="IPR052028">
    <property type="entry name" value="HipA_Ser/Thr_kinase"/>
</dbReference>
<dbReference type="OrthoDB" id="9805913at2"/>